<feature type="signal peptide" evidence="4">
    <location>
        <begin position="1"/>
        <end position="24"/>
    </location>
</feature>
<evidence type="ECO:0000313" key="5">
    <source>
        <dbReference type="EMBL" id="KAJ3659746.1"/>
    </source>
</evidence>
<evidence type="ECO:0000256" key="4">
    <source>
        <dbReference type="SAM" id="SignalP"/>
    </source>
</evidence>
<dbReference type="SUPFAM" id="SSF52058">
    <property type="entry name" value="L domain-like"/>
    <property type="match status" value="1"/>
</dbReference>
<dbReference type="Gene3D" id="3.80.10.10">
    <property type="entry name" value="Ribonuclease Inhibitor"/>
    <property type="match status" value="2"/>
</dbReference>
<organism evidence="5 6">
    <name type="scientific">Zophobas morio</name>
    <dbReference type="NCBI Taxonomy" id="2755281"/>
    <lineage>
        <taxon>Eukaryota</taxon>
        <taxon>Metazoa</taxon>
        <taxon>Ecdysozoa</taxon>
        <taxon>Arthropoda</taxon>
        <taxon>Hexapoda</taxon>
        <taxon>Insecta</taxon>
        <taxon>Pterygota</taxon>
        <taxon>Neoptera</taxon>
        <taxon>Endopterygota</taxon>
        <taxon>Coleoptera</taxon>
        <taxon>Polyphaga</taxon>
        <taxon>Cucujiformia</taxon>
        <taxon>Tenebrionidae</taxon>
        <taxon>Zophobas</taxon>
    </lineage>
</organism>
<dbReference type="InterPro" id="IPR003591">
    <property type="entry name" value="Leu-rich_rpt_typical-subtyp"/>
</dbReference>
<dbReference type="InterPro" id="IPR026906">
    <property type="entry name" value="LRR_5"/>
</dbReference>
<dbReference type="InterPro" id="IPR001611">
    <property type="entry name" value="Leu-rich_rpt"/>
</dbReference>
<feature type="chain" id="PRO_5041427968" description="Leucine-rich repeat-containing protein 15" evidence="4">
    <location>
        <begin position="25"/>
        <end position="416"/>
    </location>
</feature>
<keyword evidence="3" id="KW-0677">Repeat</keyword>
<evidence type="ECO:0000256" key="1">
    <source>
        <dbReference type="ARBA" id="ARBA00022614"/>
    </source>
</evidence>
<keyword evidence="6" id="KW-1185">Reference proteome</keyword>
<gene>
    <name evidence="5" type="ORF">Zmor_011419</name>
</gene>
<dbReference type="EMBL" id="JALNTZ010000003">
    <property type="protein sequence ID" value="KAJ3659746.1"/>
    <property type="molecule type" value="Genomic_DNA"/>
</dbReference>
<dbReference type="InterPro" id="IPR050328">
    <property type="entry name" value="Dev_Immune_Receptor"/>
</dbReference>
<proteinExistence type="predicted"/>
<dbReference type="Pfam" id="PF13855">
    <property type="entry name" value="LRR_8"/>
    <property type="match status" value="2"/>
</dbReference>
<dbReference type="Pfam" id="PF13306">
    <property type="entry name" value="LRR_5"/>
    <property type="match status" value="1"/>
</dbReference>
<evidence type="ECO:0000313" key="6">
    <source>
        <dbReference type="Proteomes" id="UP001168821"/>
    </source>
</evidence>
<evidence type="ECO:0008006" key="7">
    <source>
        <dbReference type="Google" id="ProtNLM"/>
    </source>
</evidence>
<sequence>MLSCVTSATVVLFIVFYCLKTVISDCRHSYLTVCDTFEDFKNYKDVDSISELMIGSEKGTNMTSVDLMKTLFLDRYHKLTTLKIIRALNKLENTQYAYLCFYSNSPLQYFILYGNILQTIDSNHFPVVPLKRMSLVNNQIEFVKPWAFRSHEIENLDLSDNLLEAIESESLPLKNASKVITIRNNKLSHIDPGSFSPSLEALNLDNNKLRYIQDEVLEDLVNLKELTLSHNNFNVFPKIDHLTQLVIFDISHNKITTFKKGIFEKMDKLRFVDLSNNQITSDLVLEWISIPNKQPTLTVSLALNRLRNVNLDNVGQASLQNQTFVLYGNPWDCNRWPKVKTALSGHESKCDVEFLSSGSVPYCINYLSGSYPFDGLWDQEIDTFHKTVKESEKKAGCILAPNRHEWLHHINVGCVA</sequence>
<dbReference type="Proteomes" id="UP001168821">
    <property type="component" value="Unassembled WGS sequence"/>
</dbReference>
<keyword evidence="2 4" id="KW-0732">Signal</keyword>
<protein>
    <recommendedName>
        <fullName evidence="7">Leucine-rich repeat-containing protein 15</fullName>
    </recommendedName>
</protein>
<keyword evidence="1" id="KW-0433">Leucine-rich repeat</keyword>
<dbReference type="InterPro" id="IPR032675">
    <property type="entry name" value="LRR_dom_sf"/>
</dbReference>
<comment type="caution">
    <text evidence="5">The sequence shown here is derived from an EMBL/GenBank/DDBJ whole genome shotgun (WGS) entry which is preliminary data.</text>
</comment>
<dbReference type="PROSITE" id="PS51450">
    <property type="entry name" value="LRR"/>
    <property type="match status" value="1"/>
</dbReference>
<accession>A0AA38IR27</accession>
<name>A0AA38IR27_9CUCU</name>
<reference evidence="5" key="1">
    <citation type="journal article" date="2023" name="G3 (Bethesda)">
        <title>Whole genome assemblies of Zophobas morio and Tenebrio molitor.</title>
        <authorList>
            <person name="Kaur S."/>
            <person name="Stinson S.A."/>
            <person name="diCenzo G.C."/>
        </authorList>
    </citation>
    <scope>NUCLEOTIDE SEQUENCE</scope>
    <source>
        <strain evidence="5">QUZm001</strain>
    </source>
</reference>
<evidence type="ECO:0000256" key="3">
    <source>
        <dbReference type="ARBA" id="ARBA00022737"/>
    </source>
</evidence>
<dbReference type="AlphaFoldDB" id="A0AA38IR27"/>
<dbReference type="PANTHER" id="PTHR24373:SF275">
    <property type="entry name" value="TIR DOMAIN-CONTAINING PROTEIN"/>
    <property type="match status" value="1"/>
</dbReference>
<evidence type="ECO:0000256" key="2">
    <source>
        <dbReference type="ARBA" id="ARBA00022729"/>
    </source>
</evidence>
<dbReference type="SMART" id="SM00369">
    <property type="entry name" value="LRR_TYP"/>
    <property type="match status" value="5"/>
</dbReference>
<dbReference type="PANTHER" id="PTHR24373">
    <property type="entry name" value="SLIT RELATED LEUCINE-RICH REPEAT NEURONAL PROTEIN"/>
    <property type="match status" value="1"/>
</dbReference>